<dbReference type="PROSITE" id="PS51257">
    <property type="entry name" value="PROKAR_LIPOPROTEIN"/>
    <property type="match status" value="1"/>
</dbReference>
<dbReference type="Pfam" id="PF05978">
    <property type="entry name" value="UNC-93"/>
    <property type="match status" value="1"/>
</dbReference>
<dbReference type="GO" id="GO:0016020">
    <property type="term" value="C:membrane"/>
    <property type="evidence" value="ECO:0007669"/>
    <property type="project" value="UniProtKB-SubCell"/>
</dbReference>
<accession>A0A9W7Y734</accession>
<feature type="transmembrane region" description="Helical" evidence="5">
    <location>
        <begin position="222"/>
        <end position="239"/>
    </location>
</feature>
<comment type="caution">
    <text evidence="6">The sequence shown here is derived from an EMBL/GenBank/DDBJ whole genome shotgun (WGS) entry which is preliminary data.</text>
</comment>
<feature type="transmembrane region" description="Helical" evidence="5">
    <location>
        <begin position="74"/>
        <end position="92"/>
    </location>
</feature>
<evidence type="ECO:0000256" key="1">
    <source>
        <dbReference type="ARBA" id="ARBA00004141"/>
    </source>
</evidence>
<dbReference type="OrthoDB" id="196103at2759"/>
<feature type="transmembrane region" description="Helical" evidence="5">
    <location>
        <begin position="48"/>
        <end position="67"/>
    </location>
</feature>
<dbReference type="SUPFAM" id="SSF103473">
    <property type="entry name" value="MFS general substrate transporter"/>
    <property type="match status" value="1"/>
</dbReference>
<feature type="transmembrane region" description="Helical" evidence="5">
    <location>
        <begin position="290"/>
        <end position="308"/>
    </location>
</feature>
<dbReference type="InterPro" id="IPR010291">
    <property type="entry name" value="Ion_channel_UNC-93"/>
</dbReference>
<dbReference type="PANTHER" id="PTHR23294">
    <property type="entry name" value="ET TRANSLATION PRODUCT-RELATED"/>
    <property type="match status" value="1"/>
</dbReference>
<keyword evidence="2 5" id="KW-0812">Transmembrane</keyword>
<feature type="transmembrane region" description="Helical" evidence="5">
    <location>
        <begin position="136"/>
        <end position="155"/>
    </location>
</feature>
<feature type="transmembrane region" description="Helical" evidence="5">
    <location>
        <begin position="338"/>
        <end position="362"/>
    </location>
</feature>
<feature type="transmembrane region" description="Helical" evidence="5">
    <location>
        <begin position="259"/>
        <end position="278"/>
    </location>
</feature>
<dbReference type="EMBL" id="JANBOI010001959">
    <property type="protein sequence ID" value="KAJ1725870.1"/>
    <property type="molecule type" value="Genomic_DNA"/>
</dbReference>
<evidence type="ECO:0000256" key="2">
    <source>
        <dbReference type="ARBA" id="ARBA00022692"/>
    </source>
</evidence>
<evidence type="ECO:0000256" key="3">
    <source>
        <dbReference type="ARBA" id="ARBA00022989"/>
    </source>
</evidence>
<dbReference type="InterPro" id="IPR051617">
    <property type="entry name" value="UNC-93-like_regulator"/>
</dbReference>
<dbReference type="Gene3D" id="1.20.1250.20">
    <property type="entry name" value="MFS general substrate transporter like domains"/>
    <property type="match status" value="1"/>
</dbReference>
<keyword evidence="7" id="KW-1185">Reference proteome</keyword>
<keyword evidence="4 5" id="KW-0472">Membrane</keyword>
<dbReference type="PANTHER" id="PTHR23294:SF59">
    <property type="entry name" value="UNC93-LIKE PROTEIN C922.05C"/>
    <property type="match status" value="1"/>
</dbReference>
<protein>
    <recommendedName>
        <fullName evidence="8">MFS general substrate transporter</fullName>
    </recommendedName>
</protein>
<keyword evidence="3 5" id="KW-1133">Transmembrane helix</keyword>
<evidence type="ECO:0000256" key="5">
    <source>
        <dbReference type="SAM" id="Phobius"/>
    </source>
</evidence>
<dbReference type="InterPro" id="IPR036259">
    <property type="entry name" value="MFS_trans_sf"/>
</dbReference>
<feature type="transmembrane region" description="Helical" evidence="5">
    <location>
        <begin position="397"/>
        <end position="420"/>
    </location>
</feature>
<reference evidence="6" key="1">
    <citation type="submission" date="2022-07" db="EMBL/GenBank/DDBJ databases">
        <title>Phylogenomic reconstructions and comparative analyses of Kickxellomycotina fungi.</title>
        <authorList>
            <person name="Reynolds N.K."/>
            <person name="Stajich J.E."/>
            <person name="Barry K."/>
            <person name="Grigoriev I.V."/>
            <person name="Crous P."/>
            <person name="Smith M.E."/>
        </authorList>
    </citation>
    <scope>NUCLEOTIDE SEQUENCE</scope>
    <source>
        <strain evidence="6">BCRC 34381</strain>
    </source>
</reference>
<evidence type="ECO:0008006" key="8">
    <source>
        <dbReference type="Google" id="ProtNLM"/>
    </source>
</evidence>
<sequence length="472" mass="51715">MPRYHSPLAQVLVVSCACFLAPGMFNALNGLGGAGQLDPRTSNNANTAVYLAFALSSFAGGGIVNILGIRYPAAVACLTYALYTGSYCYYNTTGDGAFTIVAGAVMGVGAGVLWTAQGVVMVSYPSERDKGKFISIFWVIFNLGGLIGGILPFAINFYNSGSLTNSVYMLFVIIECGGAVAALFLVPPTSVVRNDGSHPTLFPSNGARQECAEVLRLFRNKWMLLLLPMSFASNFFYGYQFSLYNGALFTPRTRGLNNLLYWASQMLGSILLFVLLDFVRWTRRKRGTCALALMALAFNAVWAGTVVVQRRYTRGGEHTDYPGGIIDFMESSRSAGPIALYFFMGMADAWFQNIAYWIIGALTSDSYRTARLVGFYKGIQSLGAAVSWQLAARELPYMHQLIGNWFLFAVSLPAMFYTIAHLEEHALDDQVICLSPRTAKSHFTSAHLSMDVLIRSTQELPRKSARNVESII</sequence>
<feature type="transmembrane region" description="Helical" evidence="5">
    <location>
        <begin position="98"/>
        <end position="124"/>
    </location>
</feature>
<organism evidence="6 7">
    <name type="scientific">Coemansia biformis</name>
    <dbReference type="NCBI Taxonomy" id="1286918"/>
    <lineage>
        <taxon>Eukaryota</taxon>
        <taxon>Fungi</taxon>
        <taxon>Fungi incertae sedis</taxon>
        <taxon>Zoopagomycota</taxon>
        <taxon>Kickxellomycotina</taxon>
        <taxon>Kickxellomycetes</taxon>
        <taxon>Kickxellales</taxon>
        <taxon>Kickxellaceae</taxon>
        <taxon>Coemansia</taxon>
    </lineage>
</organism>
<gene>
    <name evidence="6" type="ORF">LPJ61_005596</name>
</gene>
<feature type="transmembrane region" description="Helical" evidence="5">
    <location>
        <begin position="374"/>
        <end position="391"/>
    </location>
</feature>
<evidence type="ECO:0000313" key="7">
    <source>
        <dbReference type="Proteomes" id="UP001143981"/>
    </source>
</evidence>
<name>A0A9W7Y734_9FUNG</name>
<comment type="subcellular location">
    <subcellularLocation>
        <location evidence="1">Membrane</location>
        <topology evidence="1">Multi-pass membrane protein</topology>
    </subcellularLocation>
</comment>
<proteinExistence type="predicted"/>
<dbReference type="Proteomes" id="UP001143981">
    <property type="component" value="Unassembled WGS sequence"/>
</dbReference>
<feature type="transmembrane region" description="Helical" evidence="5">
    <location>
        <begin position="167"/>
        <end position="186"/>
    </location>
</feature>
<evidence type="ECO:0000256" key="4">
    <source>
        <dbReference type="ARBA" id="ARBA00023136"/>
    </source>
</evidence>
<evidence type="ECO:0000313" key="6">
    <source>
        <dbReference type="EMBL" id="KAJ1725870.1"/>
    </source>
</evidence>
<dbReference type="AlphaFoldDB" id="A0A9W7Y734"/>